<reference evidence="6" key="1">
    <citation type="journal article" date="2013" name="Nature">
        <title>The genomes of four tapeworm species reveal adaptations to parasitism.</title>
        <authorList>
            <person name="Tsai I.J."/>
            <person name="Zarowiecki M."/>
            <person name="Holroyd N."/>
            <person name="Garciarrubio A."/>
            <person name="Sanchez-Flores A."/>
            <person name="Brooks K.L."/>
            <person name="Tracey A."/>
            <person name="Bobes R.J."/>
            <person name="Fragoso G."/>
            <person name="Sciutto E."/>
            <person name="Aslett M."/>
            <person name="Beasley H."/>
            <person name="Bennett H.M."/>
            <person name="Cai J."/>
            <person name="Camicia F."/>
            <person name="Clark R."/>
            <person name="Cucher M."/>
            <person name="De Silva N."/>
            <person name="Day T.A."/>
            <person name="Deplazes P."/>
            <person name="Estrada K."/>
            <person name="Fernandez C."/>
            <person name="Holland P.W."/>
            <person name="Hou J."/>
            <person name="Hu S."/>
            <person name="Huckvale T."/>
            <person name="Hung S.S."/>
            <person name="Kamenetzky L."/>
            <person name="Keane J.A."/>
            <person name="Kiss F."/>
            <person name="Koziol U."/>
            <person name="Lambert O."/>
            <person name="Liu K."/>
            <person name="Luo X."/>
            <person name="Luo Y."/>
            <person name="Macchiaroli N."/>
            <person name="Nichol S."/>
            <person name="Paps J."/>
            <person name="Parkinson J."/>
            <person name="Pouchkina-Stantcheva N."/>
            <person name="Riddiford N."/>
            <person name="Rosenzvit M."/>
            <person name="Salinas G."/>
            <person name="Wasmuth J.D."/>
            <person name="Zamanian M."/>
            <person name="Zheng Y."/>
            <person name="Cai X."/>
            <person name="Soberon X."/>
            <person name="Olson P.D."/>
            <person name="Laclette J.P."/>
            <person name="Brehm K."/>
            <person name="Berriman M."/>
            <person name="Garciarrubio A."/>
            <person name="Bobes R.J."/>
            <person name="Fragoso G."/>
            <person name="Sanchez-Flores A."/>
            <person name="Estrada K."/>
            <person name="Cevallos M.A."/>
            <person name="Morett E."/>
            <person name="Gonzalez V."/>
            <person name="Portillo T."/>
            <person name="Ochoa-Leyva A."/>
            <person name="Jose M.V."/>
            <person name="Sciutto E."/>
            <person name="Landa A."/>
            <person name="Jimenez L."/>
            <person name="Valdes V."/>
            <person name="Carrero J.C."/>
            <person name="Larralde C."/>
            <person name="Morales-Montor J."/>
            <person name="Limon-Lason J."/>
            <person name="Soberon X."/>
            <person name="Laclette J.P."/>
        </authorList>
    </citation>
    <scope>NUCLEOTIDE SEQUENCE [LARGE SCALE GENOMIC DNA]</scope>
</reference>
<reference evidence="6" key="2">
    <citation type="submission" date="2015-11" db="EMBL/GenBank/DDBJ databases">
        <authorList>
            <person name="Zhang Y."/>
            <person name="Guo Z."/>
        </authorList>
    </citation>
    <scope>NUCLEOTIDE SEQUENCE</scope>
</reference>
<gene>
    <name evidence="6" type="ORF">EmuJ_000563800</name>
    <name evidence="7" type="ORF">EmuJ_000564400</name>
    <name evidence="8" type="ORF">EmuJ_000564800</name>
</gene>
<evidence type="ECO:0000313" key="6">
    <source>
        <dbReference type="EMBL" id="CDS38264.1"/>
    </source>
</evidence>
<dbReference type="OrthoDB" id="6311362at2759"/>
<feature type="domain" description="BRK" evidence="5">
    <location>
        <begin position="36"/>
        <end position="58"/>
    </location>
</feature>
<dbReference type="Pfam" id="PF07533">
    <property type="entry name" value="BRK"/>
    <property type="match status" value="1"/>
</dbReference>
<dbReference type="EMBL" id="LN902847">
    <property type="protein sequence ID" value="CDS38264.1"/>
    <property type="molecule type" value="Genomic_DNA"/>
</dbReference>
<evidence type="ECO:0000313" key="9">
    <source>
        <dbReference type="Proteomes" id="UP000017246"/>
    </source>
</evidence>
<dbReference type="InterPro" id="IPR006576">
    <property type="entry name" value="BRK_domain"/>
</dbReference>
<keyword evidence="2" id="KW-0805">Transcription regulation</keyword>
<dbReference type="STRING" id="6211.U6HSW4"/>
<organism evidence="6 9">
    <name type="scientific">Echinococcus multilocularis</name>
    <name type="common">Fox tapeworm</name>
    <dbReference type="NCBI Taxonomy" id="6211"/>
    <lineage>
        <taxon>Eukaryota</taxon>
        <taxon>Metazoa</taxon>
        <taxon>Spiralia</taxon>
        <taxon>Lophotrochozoa</taxon>
        <taxon>Platyhelminthes</taxon>
        <taxon>Cestoda</taxon>
        <taxon>Eucestoda</taxon>
        <taxon>Cyclophyllidea</taxon>
        <taxon>Taeniidae</taxon>
        <taxon>Echinococcus</taxon>
    </lineage>
</organism>
<dbReference type="EMBL" id="LN902847">
    <property type="protein sequence ID" value="CDS38273.1"/>
    <property type="molecule type" value="Genomic_DNA"/>
</dbReference>
<comment type="subcellular location">
    <subcellularLocation>
        <location evidence="1">Nucleus</location>
    </subcellularLocation>
</comment>
<evidence type="ECO:0000259" key="5">
    <source>
        <dbReference type="Pfam" id="PF07533"/>
    </source>
</evidence>
<accession>U6HSW4</accession>
<keyword evidence="3" id="KW-0804">Transcription</keyword>
<dbReference type="InterPro" id="IPR037259">
    <property type="entry name" value="BRK_sf"/>
</dbReference>
<keyword evidence="4" id="KW-0539">Nucleus</keyword>
<evidence type="ECO:0000256" key="4">
    <source>
        <dbReference type="ARBA" id="ARBA00023242"/>
    </source>
</evidence>
<dbReference type="Proteomes" id="UP000017246">
    <property type="component" value="Unassembled WGS sequence"/>
</dbReference>
<dbReference type="SUPFAM" id="SSF160481">
    <property type="entry name" value="BRK domain-like"/>
    <property type="match status" value="1"/>
</dbReference>
<evidence type="ECO:0000256" key="1">
    <source>
        <dbReference type="ARBA" id="ARBA00004123"/>
    </source>
</evidence>
<evidence type="ECO:0000313" key="8">
    <source>
        <dbReference type="EMBL" id="CDS38273.1"/>
    </source>
</evidence>
<evidence type="ECO:0000313" key="7">
    <source>
        <dbReference type="EMBL" id="CDS38269.1"/>
    </source>
</evidence>
<evidence type="ECO:0000256" key="3">
    <source>
        <dbReference type="ARBA" id="ARBA00023163"/>
    </source>
</evidence>
<evidence type="ECO:0000256" key="2">
    <source>
        <dbReference type="ARBA" id="ARBA00023015"/>
    </source>
</evidence>
<protein>
    <submittedName>
        <fullName evidence="6">BRK domain containing protein</fullName>
    </submittedName>
</protein>
<dbReference type="AlphaFoldDB" id="U6HSW4"/>
<name>U6HSW4_ECHMU</name>
<sequence>MVYSAAVLPVKRDITMSPPPPDSSAYVTSVPGIAVVNGNLIHGEKAPKRGHLEAWLDVRADDTLYCVESEDKVYVDRAAKACEGNTD</sequence>
<keyword evidence="9" id="KW-1185">Reference proteome</keyword>
<proteinExistence type="predicted"/>
<dbReference type="Gene3D" id="3.40.5.120">
    <property type="match status" value="1"/>
</dbReference>
<dbReference type="EMBL" id="LN902847">
    <property type="protein sequence ID" value="CDS38269.1"/>
    <property type="molecule type" value="Genomic_DNA"/>
</dbReference>
<dbReference type="GO" id="GO:0005634">
    <property type="term" value="C:nucleus"/>
    <property type="evidence" value="ECO:0007669"/>
    <property type="project" value="UniProtKB-SubCell"/>
</dbReference>